<evidence type="ECO:0000259" key="2">
    <source>
        <dbReference type="Pfam" id="PF15749"/>
    </source>
</evidence>
<dbReference type="PANTHER" id="PTHR15863:SF2">
    <property type="entry name" value="MRN COMPLEX-INTERACTING PROTEIN"/>
    <property type="match status" value="1"/>
</dbReference>
<feature type="compositionally biased region" description="Basic and acidic residues" evidence="1">
    <location>
        <begin position="109"/>
        <end position="123"/>
    </location>
</feature>
<reference evidence="4" key="1">
    <citation type="submission" date="2025-08" db="UniProtKB">
        <authorList>
            <consortium name="RefSeq"/>
        </authorList>
    </citation>
    <scope>IDENTIFICATION</scope>
</reference>
<feature type="region of interest" description="Disordered" evidence="1">
    <location>
        <begin position="163"/>
        <end position="193"/>
    </location>
</feature>
<dbReference type="OrthoDB" id="5960226at2759"/>
<dbReference type="AlphaFoldDB" id="A0A6P7J539"/>
<dbReference type="GO" id="GO:0005634">
    <property type="term" value="C:nucleus"/>
    <property type="evidence" value="ECO:0007669"/>
    <property type="project" value="TreeGrafter"/>
</dbReference>
<dbReference type="GO" id="GO:0003682">
    <property type="term" value="F:chromatin binding"/>
    <property type="evidence" value="ECO:0007669"/>
    <property type="project" value="TreeGrafter"/>
</dbReference>
<proteinExistence type="predicted"/>
<organism evidence="3 4">
    <name type="scientific">Parambassis ranga</name>
    <name type="common">Indian glassy fish</name>
    <dbReference type="NCBI Taxonomy" id="210632"/>
    <lineage>
        <taxon>Eukaryota</taxon>
        <taxon>Metazoa</taxon>
        <taxon>Chordata</taxon>
        <taxon>Craniata</taxon>
        <taxon>Vertebrata</taxon>
        <taxon>Euteleostomi</taxon>
        <taxon>Actinopterygii</taxon>
        <taxon>Neopterygii</taxon>
        <taxon>Teleostei</taxon>
        <taxon>Neoteleostei</taxon>
        <taxon>Acanthomorphata</taxon>
        <taxon>Ovalentaria</taxon>
        <taxon>Ambassidae</taxon>
        <taxon>Parambassis</taxon>
    </lineage>
</organism>
<gene>
    <name evidence="4" type="primary">mrnip</name>
</gene>
<sequence length="222" mass="25390">MVQEFHVVRCFTCQSFQVQQVKKVNKWSCKLCGDKQSLLKEFGRGSGADCRRHVQKLNAMRGAMLEEQERNTWVLREEEKQRADPLKQPQVSRWSKYLDTPALLEPEEIVLKDRQQRHGDSIRDRKRKRSKDQTDSWLEDSPEQPNIVKAHPAFLELCSASCSPLEGEGPSASTNGATAPPVPDTVPDTVPRPRALLPVSSMFMSGEEFNFDDDDFLTEQRM</sequence>
<feature type="region of interest" description="Disordered" evidence="1">
    <location>
        <begin position="109"/>
        <end position="145"/>
    </location>
</feature>
<dbReference type="PANTHER" id="PTHR15863">
    <property type="entry name" value="MRN COMPLEX-INTERACTING PROTEIN"/>
    <property type="match status" value="1"/>
</dbReference>
<dbReference type="Pfam" id="PF15749">
    <property type="entry name" value="MRNIP"/>
    <property type="match status" value="1"/>
</dbReference>
<evidence type="ECO:0000313" key="3">
    <source>
        <dbReference type="Proteomes" id="UP000515145"/>
    </source>
</evidence>
<dbReference type="GeneID" id="114442452"/>
<keyword evidence="3" id="KW-1185">Reference proteome</keyword>
<dbReference type="InterPro" id="IPR032739">
    <property type="entry name" value="MRNIP"/>
</dbReference>
<evidence type="ECO:0000313" key="4">
    <source>
        <dbReference type="RefSeq" id="XP_028271809.1"/>
    </source>
</evidence>
<accession>A0A6P7J539</accession>
<name>A0A6P7J539_9TELE</name>
<dbReference type="GO" id="GO:0007095">
    <property type="term" value="P:mitotic G2 DNA damage checkpoint signaling"/>
    <property type="evidence" value="ECO:0007669"/>
    <property type="project" value="TreeGrafter"/>
</dbReference>
<evidence type="ECO:0000256" key="1">
    <source>
        <dbReference type="SAM" id="MobiDB-lite"/>
    </source>
</evidence>
<dbReference type="RefSeq" id="XP_028271809.1">
    <property type="nucleotide sequence ID" value="XM_028416008.1"/>
</dbReference>
<protein>
    <submittedName>
        <fullName evidence="4">MRN complex-interacting protein isoform X1</fullName>
    </submittedName>
</protein>
<feature type="domain" description="MRN complex-interacting protein N-terminal" evidence="2">
    <location>
        <begin position="7"/>
        <end position="82"/>
    </location>
</feature>
<dbReference type="InterPro" id="IPR049472">
    <property type="entry name" value="MRNIP_N"/>
</dbReference>
<dbReference type="Proteomes" id="UP000515145">
    <property type="component" value="Chromosome 10"/>
</dbReference>
<dbReference type="CTD" id="51149"/>
<dbReference type="InParanoid" id="A0A6P7J539"/>